<feature type="region of interest" description="Disordered" evidence="1">
    <location>
        <begin position="20"/>
        <end position="78"/>
    </location>
</feature>
<evidence type="ECO:0000256" key="1">
    <source>
        <dbReference type="SAM" id="MobiDB-lite"/>
    </source>
</evidence>
<protein>
    <submittedName>
        <fullName evidence="2">Uncharacterized protein</fullName>
    </submittedName>
</protein>
<accession>A0A8C9SL93</accession>
<sequence length="119" mass="12704">MQILPGLNKATEILTYTHTHCLQPPVPSGGRGGLDPNPATQGTGLGGAHPGQGASPLQCTPSMTQTPDPPRSRARSIPLCHPPQLKLIFFKFRMKFPEAAALNAMLAHTRTRTPQGLSF</sequence>
<keyword evidence="3" id="KW-1185">Reference proteome</keyword>
<organism evidence="2 3">
    <name type="scientific">Scleropages formosus</name>
    <name type="common">Asian bonytongue</name>
    <name type="synonym">Osteoglossum formosum</name>
    <dbReference type="NCBI Taxonomy" id="113540"/>
    <lineage>
        <taxon>Eukaryota</taxon>
        <taxon>Metazoa</taxon>
        <taxon>Chordata</taxon>
        <taxon>Craniata</taxon>
        <taxon>Vertebrata</taxon>
        <taxon>Euteleostomi</taxon>
        <taxon>Actinopterygii</taxon>
        <taxon>Neopterygii</taxon>
        <taxon>Teleostei</taxon>
        <taxon>Osteoglossocephala</taxon>
        <taxon>Osteoglossomorpha</taxon>
        <taxon>Osteoglossiformes</taxon>
        <taxon>Osteoglossidae</taxon>
        <taxon>Scleropages</taxon>
    </lineage>
</organism>
<dbReference type="Ensembl" id="ENSSFOT00015037120.2">
    <property type="protein sequence ID" value="ENSSFOP00015036725.2"/>
    <property type="gene ID" value="ENSSFOG00015023342.2"/>
</dbReference>
<proteinExistence type="predicted"/>
<evidence type="ECO:0000313" key="2">
    <source>
        <dbReference type="Ensembl" id="ENSSFOP00015036725.2"/>
    </source>
</evidence>
<reference evidence="2 3" key="1">
    <citation type="submission" date="2019-04" db="EMBL/GenBank/DDBJ databases">
        <authorList>
            <consortium name="Wellcome Sanger Institute Data Sharing"/>
        </authorList>
    </citation>
    <scope>NUCLEOTIDE SEQUENCE [LARGE SCALE GENOMIC DNA]</scope>
</reference>
<name>A0A8C9SL93_SCLFO</name>
<dbReference type="Proteomes" id="UP000694397">
    <property type="component" value="Chromosome 10"/>
</dbReference>
<dbReference type="AlphaFoldDB" id="A0A8C9SL93"/>
<reference evidence="2" key="3">
    <citation type="submission" date="2025-09" db="UniProtKB">
        <authorList>
            <consortium name="Ensembl"/>
        </authorList>
    </citation>
    <scope>IDENTIFICATION</scope>
</reference>
<feature type="compositionally biased region" description="Polar residues" evidence="1">
    <location>
        <begin position="55"/>
        <end position="66"/>
    </location>
</feature>
<evidence type="ECO:0000313" key="3">
    <source>
        <dbReference type="Proteomes" id="UP000694397"/>
    </source>
</evidence>
<reference evidence="2" key="2">
    <citation type="submission" date="2025-08" db="UniProtKB">
        <authorList>
            <consortium name="Ensembl"/>
        </authorList>
    </citation>
    <scope>IDENTIFICATION</scope>
</reference>